<dbReference type="InterPro" id="IPR013087">
    <property type="entry name" value="Znf_C2H2_type"/>
</dbReference>
<keyword evidence="4" id="KW-0808">Transferase</keyword>
<evidence type="ECO:0000256" key="5">
    <source>
        <dbReference type="ARBA" id="ARBA00022692"/>
    </source>
</evidence>
<dbReference type="SUPFAM" id="SSF57667">
    <property type="entry name" value="beta-beta-alpha zinc fingers"/>
    <property type="match status" value="2"/>
</dbReference>
<evidence type="ECO:0000256" key="11">
    <source>
        <dbReference type="ARBA" id="ARBA00022989"/>
    </source>
</evidence>
<evidence type="ECO:0000256" key="10">
    <source>
        <dbReference type="ARBA" id="ARBA00022968"/>
    </source>
</evidence>
<dbReference type="PROSITE" id="PS50157">
    <property type="entry name" value="ZINC_FINGER_C2H2_2"/>
    <property type="match status" value="3"/>
</dbReference>
<comment type="subcellular location">
    <subcellularLocation>
        <location evidence="1">Golgi apparatus membrane</location>
        <topology evidence="1">Single-pass type II membrane protein</topology>
    </subcellularLocation>
</comment>
<feature type="non-terminal residue" evidence="17">
    <location>
        <position position="1"/>
    </location>
</feature>
<feature type="region of interest" description="Disordered" evidence="15">
    <location>
        <begin position="1"/>
        <end position="24"/>
    </location>
</feature>
<evidence type="ECO:0000256" key="9">
    <source>
        <dbReference type="ARBA" id="ARBA00022833"/>
    </source>
</evidence>
<dbReference type="GO" id="GO:0000139">
    <property type="term" value="C:Golgi membrane"/>
    <property type="evidence" value="ECO:0007669"/>
    <property type="project" value="UniProtKB-SubCell"/>
</dbReference>
<evidence type="ECO:0000256" key="7">
    <source>
        <dbReference type="ARBA" id="ARBA00022737"/>
    </source>
</evidence>
<dbReference type="GO" id="GO:0005634">
    <property type="term" value="C:nucleus"/>
    <property type="evidence" value="ECO:0007669"/>
    <property type="project" value="UniProtKB-ARBA"/>
</dbReference>
<keyword evidence="18" id="KW-1185">Reference proteome</keyword>
<keyword evidence="5" id="KW-0812">Transmembrane</keyword>
<keyword evidence="8 14" id="KW-0863">Zinc-finger</keyword>
<dbReference type="GO" id="GO:0000978">
    <property type="term" value="F:RNA polymerase II cis-regulatory region sequence-specific DNA binding"/>
    <property type="evidence" value="ECO:0007669"/>
    <property type="project" value="TreeGrafter"/>
</dbReference>
<reference evidence="17" key="1">
    <citation type="submission" date="2023-06" db="EMBL/GenBank/DDBJ databases">
        <authorList>
            <person name="Delattre M."/>
        </authorList>
    </citation>
    <scope>NUCLEOTIDE SEQUENCE</scope>
    <source>
        <strain evidence="17">AF72</strain>
    </source>
</reference>
<keyword evidence="12" id="KW-0333">Golgi apparatus</keyword>
<feature type="domain" description="C2H2-type" evidence="16">
    <location>
        <begin position="96"/>
        <end position="124"/>
    </location>
</feature>
<proteinExistence type="inferred from homology"/>
<dbReference type="InterPro" id="IPR050329">
    <property type="entry name" value="GLI_C2H2-zinc-finger"/>
</dbReference>
<dbReference type="PROSITE" id="PS00028">
    <property type="entry name" value="ZINC_FINGER_C2H2_1"/>
    <property type="match status" value="1"/>
</dbReference>
<evidence type="ECO:0000259" key="16">
    <source>
        <dbReference type="PROSITE" id="PS50157"/>
    </source>
</evidence>
<keyword evidence="7" id="KW-0677">Repeat</keyword>
<dbReference type="GO" id="GO:0045944">
    <property type="term" value="P:positive regulation of transcription by RNA polymerase II"/>
    <property type="evidence" value="ECO:0007669"/>
    <property type="project" value="UniProtKB-ARBA"/>
</dbReference>
<evidence type="ECO:0000256" key="8">
    <source>
        <dbReference type="ARBA" id="ARBA00022771"/>
    </source>
</evidence>
<dbReference type="GO" id="GO:0008270">
    <property type="term" value="F:zinc ion binding"/>
    <property type="evidence" value="ECO:0007669"/>
    <property type="project" value="UniProtKB-KW"/>
</dbReference>
<gene>
    <name evidence="17" type="ORF">MSPICULIGERA_LOCUS10526</name>
</gene>
<dbReference type="Pfam" id="PF01762">
    <property type="entry name" value="Galactosyl_T"/>
    <property type="match status" value="1"/>
</dbReference>
<evidence type="ECO:0000256" key="6">
    <source>
        <dbReference type="ARBA" id="ARBA00022723"/>
    </source>
</evidence>
<comment type="caution">
    <text evidence="17">The sequence shown here is derived from an EMBL/GenBank/DDBJ whole genome shotgun (WGS) entry which is preliminary data.</text>
</comment>
<dbReference type="Proteomes" id="UP001177023">
    <property type="component" value="Unassembled WGS sequence"/>
</dbReference>
<dbReference type="PANTHER" id="PTHR19818">
    <property type="entry name" value="ZINC FINGER PROTEIN ZIC AND GLI"/>
    <property type="match status" value="1"/>
</dbReference>
<dbReference type="FunFam" id="3.30.160.60:FF:000303">
    <property type="entry name" value="Zinc finger protein 41"/>
    <property type="match status" value="1"/>
</dbReference>
<keyword evidence="6" id="KW-0479">Metal-binding</keyword>
<keyword evidence="9" id="KW-0862">Zinc</keyword>
<dbReference type="InterPro" id="IPR002659">
    <property type="entry name" value="Glyco_trans_31"/>
</dbReference>
<dbReference type="AlphaFoldDB" id="A0AA36CPU3"/>
<evidence type="ECO:0000313" key="17">
    <source>
        <dbReference type="EMBL" id="CAJ0572133.1"/>
    </source>
</evidence>
<dbReference type="GO" id="GO:0016758">
    <property type="term" value="F:hexosyltransferase activity"/>
    <property type="evidence" value="ECO:0007669"/>
    <property type="project" value="InterPro"/>
</dbReference>
<feature type="domain" description="C2H2-type" evidence="16">
    <location>
        <begin position="126"/>
        <end position="153"/>
    </location>
</feature>
<evidence type="ECO:0000256" key="15">
    <source>
        <dbReference type="SAM" id="MobiDB-lite"/>
    </source>
</evidence>
<comment type="similarity">
    <text evidence="2">Belongs to the glycosyltransferase 31 family.</text>
</comment>
<feature type="domain" description="C2H2-type" evidence="16">
    <location>
        <begin position="69"/>
        <end position="91"/>
    </location>
</feature>
<evidence type="ECO:0000256" key="4">
    <source>
        <dbReference type="ARBA" id="ARBA00022679"/>
    </source>
</evidence>
<evidence type="ECO:0000256" key="1">
    <source>
        <dbReference type="ARBA" id="ARBA00004323"/>
    </source>
</evidence>
<keyword evidence="13" id="KW-0472">Membrane</keyword>
<keyword evidence="11" id="KW-1133">Transmembrane helix</keyword>
<evidence type="ECO:0000313" key="18">
    <source>
        <dbReference type="Proteomes" id="UP001177023"/>
    </source>
</evidence>
<evidence type="ECO:0000256" key="13">
    <source>
        <dbReference type="ARBA" id="ARBA00023136"/>
    </source>
</evidence>
<evidence type="ECO:0000256" key="14">
    <source>
        <dbReference type="PROSITE-ProRule" id="PRU00042"/>
    </source>
</evidence>
<sequence>MSDDEELDEEMLLDGDDEPEMDEEEEEMELLRSEGIVDALEENIRRDFALKYGTKTVHEKSAHLGIRNYKCPLCEKNLSSPSALYTHKKTHGDKVFNCEFCTKTFTLKNYLKLHVKQVHEQNERKHVCSYCQKSFAYAGSLQVHVRTHTGERPYSCKFCPKAHKCAGCGKGYAQKIGLRAHWEQCPLFKARARVSSESPINVETDSDGTFEDSPKKLAMLGNYEPSAFSVPVVSPAPLKLNLPFSALPRPLPLQIPPHNYGPLSASKPPFSADCSLPDAFAFQPCMQSATAQLADQLLPPTPTSSLPTPTLPPLDPALLSTLLSAGGPNALPQLQLLLQAERRQIFLRFPDEEAHFNFTMLPESLVMLKFHDVYCPAGILIKADDDVLMDIDNVQRRLDATGFLGTPFIAGLVAAEGSTPIIRQQNHKWYVSEDKLPGSYYPIYAKGLAYIISREATPILLASTVKWPLIPIEDAYVTGLLAKNTTIKYVYMDGYIYDSAVPKKFHCFDGHITLICAHAFKGETRLRDGWELMKQLKC</sequence>
<dbReference type="PANTHER" id="PTHR19818:SF139">
    <property type="entry name" value="PAIR-RULE PROTEIN ODD-PAIRED"/>
    <property type="match status" value="1"/>
</dbReference>
<protein>
    <recommendedName>
        <fullName evidence="16">C2H2-type domain-containing protein</fullName>
    </recommendedName>
</protein>
<evidence type="ECO:0000256" key="3">
    <source>
        <dbReference type="ARBA" id="ARBA00022676"/>
    </source>
</evidence>
<dbReference type="SMART" id="SM00355">
    <property type="entry name" value="ZnF_C2H2"/>
    <property type="match status" value="4"/>
</dbReference>
<name>A0AA36CPU3_9BILA</name>
<dbReference type="Pfam" id="PF00096">
    <property type="entry name" value="zf-C2H2"/>
    <property type="match status" value="1"/>
</dbReference>
<evidence type="ECO:0000256" key="12">
    <source>
        <dbReference type="ARBA" id="ARBA00023034"/>
    </source>
</evidence>
<dbReference type="GO" id="GO:0000981">
    <property type="term" value="F:DNA-binding transcription factor activity, RNA polymerase II-specific"/>
    <property type="evidence" value="ECO:0007669"/>
    <property type="project" value="TreeGrafter"/>
</dbReference>
<dbReference type="EMBL" id="CATQJA010002591">
    <property type="protein sequence ID" value="CAJ0572133.1"/>
    <property type="molecule type" value="Genomic_DNA"/>
</dbReference>
<keyword evidence="10" id="KW-0735">Signal-anchor</keyword>
<organism evidence="17 18">
    <name type="scientific">Mesorhabditis spiculigera</name>
    <dbReference type="NCBI Taxonomy" id="96644"/>
    <lineage>
        <taxon>Eukaryota</taxon>
        <taxon>Metazoa</taxon>
        <taxon>Ecdysozoa</taxon>
        <taxon>Nematoda</taxon>
        <taxon>Chromadorea</taxon>
        <taxon>Rhabditida</taxon>
        <taxon>Rhabditina</taxon>
        <taxon>Rhabditomorpha</taxon>
        <taxon>Rhabditoidea</taxon>
        <taxon>Rhabditidae</taxon>
        <taxon>Mesorhabditinae</taxon>
        <taxon>Mesorhabditis</taxon>
    </lineage>
</organism>
<dbReference type="Gene3D" id="3.30.160.60">
    <property type="entry name" value="Classic Zinc Finger"/>
    <property type="match status" value="4"/>
</dbReference>
<dbReference type="Pfam" id="PF13894">
    <property type="entry name" value="zf-C2H2_4"/>
    <property type="match status" value="1"/>
</dbReference>
<dbReference type="InterPro" id="IPR036236">
    <property type="entry name" value="Znf_C2H2_sf"/>
</dbReference>
<accession>A0AA36CPU3</accession>
<evidence type="ECO:0000256" key="2">
    <source>
        <dbReference type="ARBA" id="ARBA00008661"/>
    </source>
</evidence>
<keyword evidence="3" id="KW-0328">Glycosyltransferase</keyword>